<evidence type="ECO:0000313" key="3">
    <source>
        <dbReference type="EMBL" id="QBN20455.1"/>
    </source>
</evidence>
<keyword evidence="4" id="KW-1185">Reference proteome</keyword>
<dbReference type="EMBL" id="CP037933">
    <property type="protein sequence ID" value="QBN20455.1"/>
    <property type="molecule type" value="Genomic_DNA"/>
</dbReference>
<protein>
    <recommendedName>
        <fullName evidence="5">DUF4890 domain-containing protein</fullName>
    </recommendedName>
</protein>
<gene>
    <name evidence="3" type="ORF">E1750_17205</name>
</gene>
<dbReference type="KEGG" id="fnk:E1750_17205"/>
<feature type="coiled-coil region" evidence="1">
    <location>
        <begin position="61"/>
        <end position="88"/>
    </location>
</feature>
<sequence length="115" mass="13148">MKSIKLLLLLVATMAFSQIAMGQSKEERAKANTEKYNEKIVSKNKDLALSEDQKTKITAIYLEQISEIEAIKKEVADEEARKAKNQEVYKKQGMKIYNEVLTDDQKKALKPAENR</sequence>
<feature type="signal peptide" evidence="2">
    <location>
        <begin position="1"/>
        <end position="22"/>
    </location>
</feature>
<dbReference type="AlphaFoldDB" id="A0A4P6YHU2"/>
<dbReference type="OrthoDB" id="798005at2"/>
<name>A0A4P6YHU2_9FLAO</name>
<keyword evidence="2" id="KW-0732">Signal</keyword>
<evidence type="ECO:0008006" key="5">
    <source>
        <dbReference type="Google" id="ProtNLM"/>
    </source>
</evidence>
<accession>A0A4P6YHU2</accession>
<proteinExistence type="predicted"/>
<evidence type="ECO:0000256" key="1">
    <source>
        <dbReference type="SAM" id="Coils"/>
    </source>
</evidence>
<keyword evidence="1" id="KW-0175">Coiled coil</keyword>
<feature type="chain" id="PRO_5020610520" description="DUF4890 domain-containing protein" evidence="2">
    <location>
        <begin position="23"/>
        <end position="115"/>
    </location>
</feature>
<dbReference type="RefSeq" id="WP_133277955.1">
    <property type="nucleotide sequence ID" value="NZ_CP037933.1"/>
</dbReference>
<evidence type="ECO:0000313" key="4">
    <source>
        <dbReference type="Proteomes" id="UP000291124"/>
    </source>
</evidence>
<reference evidence="4" key="1">
    <citation type="submission" date="2019-03" db="EMBL/GenBank/DDBJ databases">
        <title>Flavobacterium sp.</title>
        <authorList>
            <person name="Kim H."/>
        </authorList>
    </citation>
    <scope>NUCLEOTIDE SEQUENCE [LARGE SCALE GENOMIC DNA]</scope>
    <source>
        <strain evidence="4">GS13</strain>
    </source>
</reference>
<evidence type="ECO:0000256" key="2">
    <source>
        <dbReference type="SAM" id="SignalP"/>
    </source>
</evidence>
<organism evidence="3 4">
    <name type="scientific">Flavobacterium nackdongense</name>
    <dbReference type="NCBI Taxonomy" id="2547394"/>
    <lineage>
        <taxon>Bacteria</taxon>
        <taxon>Pseudomonadati</taxon>
        <taxon>Bacteroidota</taxon>
        <taxon>Flavobacteriia</taxon>
        <taxon>Flavobacteriales</taxon>
        <taxon>Flavobacteriaceae</taxon>
        <taxon>Flavobacterium</taxon>
    </lineage>
</organism>
<dbReference type="Proteomes" id="UP000291124">
    <property type="component" value="Chromosome"/>
</dbReference>